<dbReference type="EMBL" id="QLMJ01000016">
    <property type="protein sequence ID" value="RAK30561.1"/>
    <property type="molecule type" value="Genomic_DNA"/>
</dbReference>
<keyword evidence="2" id="KW-1185">Reference proteome</keyword>
<sequence length="58" mass="5755">MIGSLFASVRTLGGDLAPNGRVTETMSWLSSLDMAGGAAGAAIFAQVAAHTEAGPHSP</sequence>
<protein>
    <submittedName>
        <fullName evidence="1">Uncharacterized protein</fullName>
    </submittedName>
</protein>
<name>A0A327Z4K3_9ACTN</name>
<organism evidence="1 2">
    <name type="scientific">Actinoplanes lutulentus</name>
    <dbReference type="NCBI Taxonomy" id="1287878"/>
    <lineage>
        <taxon>Bacteria</taxon>
        <taxon>Bacillati</taxon>
        <taxon>Actinomycetota</taxon>
        <taxon>Actinomycetes</taxon>
        <taxon>Micromonosporales</taxon>
        <taxon>Micromonosporaceae</taxon>
        <taxon>Actinoplanes</taxon>
    </lineage>
</organism>
<dbReference type="AlphaFoldDB" id="A0A327Z4K3"/>
<comment type="caution">
    <text evidence="1">The sequence shown here is derived from an EMBL/GenBank/DDBJ whole genome shotgun (WGS) entry which is preliminary data.</text>
</comment>
<proteinExistence type="predicted"/>
<evidence type="ECO:0000313" key="2">
    <source>
        <dbReference type="Proteomes" id="UP000249341"/>
    </source>
</evidence>
<evidence type="ECO:0000313" key="1">
    <source>
        <dbReference type="EMBL" id="RAK30561.1"/>
    </source>
</evidence>
<reference evidence="1 2" key="1">
    <citation type="submission" date="2018-06" db="EMBL/GenBank/DDBJ databases">
        <title>Genomic Encyclopedia of Type Strains, Phase III (KMG-III): the genomes of soil and plant-associated and newly described type strains.</title>
        <authorList>
            <person name="Whitman W."/>
        </authorList>
    </citation>
    <scope>NUCLEOTIDE SEQUENCE [LARGE SCALE GENOMIC DNA]</scope>
    <source>
        <strain evidence="1 2">CGMCC 4.7090</strain>
    </source>
</reference>
<accession>A0A327Z4K3</accession>
<dbReference type="Proteomes" id="UP000249341">
    <property type="component" value="Unassembled WGS sequence"/>
</dbReference>
<gene>
    <name evidence="1" type="ORF">B0I29_116220</name>
</gene>